<feature type="transmembrane region" description="Helical" evidence="1">
    <location>
        <begin position="12"/>
        <end position="29"/>
    </location>
</feature>
<proteinExistence type="predicted"/>
<feature type="transmembrane region" description="Helical" evidence="1">
    <location>
        <begin position="35"/>
        <end position="53"/>
    </location>
</feature>
<dbReference type="Proteomes" id="UP000885779">
    <property type="component" value="Unassembled WGS sequence"/>
</dbReference>
<keyword evidence="1" id="KW-0472">Membrane</keyword>
<dbReference type="AlphaFoldDB" id="A0A7V4TZV1"/>
<comment type="caution">
    <text evidence="2">The sequence shown here is derived from an EMBL/GenBank/DDBJ whole genome shotgun (WGS) entry which is preliminary data.</text>
</comment>
<accession>A0A7V4TZV1</accession>
<evidence type="ECO:0008006" key="3">
    <source>
        <dbReference type="Google" id="ProtNLM"/>
    </source>
</evidence>
<protein>
    <recommendedName>
        <fullName evidence="3">DUF2892 domain-containing protein</fullName>
    </recommendedName>
</protein>
<gene>
    <name evidence="2" type="ORF">ENK44_06760</name>
</gene>
<evidence type="ECO:0000313" key="2">
    <source>
        <dbReference type="EMBL" id="HGY55380.1"/>
    </source>
</evidence>
<dbReference type="EMBL" id="DRQG01000064">
    <property type="protein sequence ID" value="HGY55380.1"/>
    <property type="molecule type" value="Genomic_DNA"/>
</dbReference>
<keyword evidence="1" id="KW-1133">Transmembrane helix</keyword>
<keyword evidence="1" id="KW-0812">Transmembrane</keyword>
<organism evidence="2">
    <name type="scientific">Caldithrix abyssi</name>
    <dbReference type="NCBI Taxonomy" id="187145"/>
    <lineage>
        <taxon>Bacteria</taxon>
        <taxon>Pseudomonadati</taxon>
        <taxon>Calditrichota</taxon>
        <taxon>Calditrichia</taxon>
        <taxon>Calditrichales</taxon>
        <taxon>Calditrichaceae</taxon>
        <taxon>Caldithrix</taxon>
    </lineage>
</organism>
<evidence type="ECO:0000256" key="1">
    <source>
        <dbReference type="SAM" id="Phobius"/>
    </source>
</evidence>
<reference evidence="2" key="1">
    <citation type="journal article" date="2020" name="mSystems">
        <title>Genome- and Community-Level Interaction Insights into Carbon Utilization and Element Cycling Functions of Hydrothermarchaeota in Hydrothermal Sediment.</title>
        <authorList>
            <person name="Zhou Z."/>
            <person name="Liu Y."/>
            <person name="Xu W."/>
            <person name="Pan J."/>
            <person name="Luo Z.H."/>
            <person name="Li M."/>
        </authorList>
    </citation>
    <scope>NUCLEOTIDE SEQUENCE [LARGE SCALE GENOMIC DNA]</scope>
    <source>
        <strain evidence="2">HyVt-577</strain>
    </source>
</reference>
<name>A0A7V4TZV1_CALAY</name>
<sequence>MNDNQNRTKIKHFGYIISAVGIVLANAGMIRHWSFTPVIVLITMYFLGGSMWFPKLIKPFYIIYVKILDMIKK</sequence>